<gene>
    <name evidence="1" type="ORF">V7S43_018705</name>
</gene>
<reference evidence="1 2" key="1">
    <citation type="submission" date="2024-09" db="EMBL/GenBank/DDBJ databases">
        <title>Genome sequencing and assembly of Phytophthora oleae, isolate VK10A, causative agent of rot of olive drupes.</title>
        <authorList>
            <person name="Conti Taguali S."/>
            <person name="Riolo M."/>
            <person name="La Spada F."/>
            <person name="Cacciola S.O."/>
            <person name="Dionisio G."/>
        </authorList>
    </citation>
    <scope>NUCLEOTIDE SEQUENCE [LARGE SCALE GENOMIC DNA]</scope>
    <source>
        <strain evidence="1 2">VK10A</strain>
    </source>
</reference>
<accession>A0ABD3EPP1</accession>
<organism evidence="1 2">
    <name type="scientific">Phytophthora oleae</name>
    <dbReference type="NCBI Taxonomy" id="2107226"/>
    <lineage>
        <taxon>Eukaryota</taxon>
        <taxon>Sar</taxon>
        <taxon>Stramenopiles</taxon>
        <taxon>Oomycota</taxon>
        <taxon>Peronosporomycetes</taxon>
        <taxon>Peronosporales</taxon>
        <taxon>Peronosporaceae</taxon>
        <taxon>Phytophthora</taxon>
    </lineage>
</organism>
<evidence type="ECO:0000313" key="2">
    <source>
        <dbReference type="Proteomes" id="UP001632037"/>
    </source>
</evidence>
<name>A0ABD3EPP1_9STRA</name>
<keyword evidence="2" id="KW-1185">Reference proteome</keyword>
<dbReference type="AlphaFoldDB" id="A0ABD3EPP1"/>
<protein>
    <submittedName>
        <fullName evidence="1">Uncharacterized protein</fullName>
    </submittedName>
</protein>
<proteinExistence type="predicted"/>
<comment type="caution">
    <text evidence="1">The sequence shown here is derived from an EMBL/GenBank/DDBJ whole genome shotgun (WGS) entry which is preliminary data.</text>
</comment>
<dbReference type="EMBL" id="JBIMZQ010000082">
    <property type="protein sequence ID" value="KAL3656402.1"/>
    <property type="molecule type" value="Genomic_DNA"/>
</dbReference>
<sequence length="88" mass="9913">MSGSEPEVYVPSPGVWEAPPITEEWQENGEAFKACMEGYQGETHQLFRMRSSTSVDHRNKEITALDGAPLIPSECKTFWAKLICTHGW</sequence>
<dbReference type="Proteomes" id="UP001632037">
    <property type="component" value="Unassembled WGS sequence"/>
</dbReference>
<evidence type="ECO:0000313" key="1">
    <source>
        <dbReference type="EMBL" id="KAL3656402.1"/>
    </source>
</evidence>